<accession>A0AAW2TPD2</accession>
<protein>
    <recommendedName>
        <fullName evidence="3">Retrovirus-related Pol polyprotein from transposon TNT 1-94-like beta-barrel domain-containing protein</fullName>
    </recommendedName>
</protein>
<reference evidence="4" key="1">
    <citation type="submission" date="2020-06" db="EMBL/GenBank/DDBJ databases">
        <authorList>
            <person name="Li T."/>
            <person name="Hu X."/>
            <person name="Zhang T."/>
            <person name="Song X."/>
            <person name="Zhang H."/>
            <person name="Dai N."/>
            <person name="Sheng W."/>
            <person name="Hou X."/>
            <person name="Wei L."/>
        </authorList>
    </citation>
    <scope>NUCLEOTIDE SEQUENCE</scope>
    <source>
        <strain evidence="4">KEN1</strain>
        <tissue evidence="4">Leaf</tissue>
    </source>
</reference>
<evidence type="ECO:0000313" key="4">
    <source>
        <dbReference type="EMBL" id="KAL0406343.1"/>
    </source>
</evidence>
<dbReference type="PANTHER" id="PTHR37610">
    <property type="entry name" value="CCHC-TYPE DOMAIN-CONTAINING PROTEIN"/>
    <property type="match status" value="1"/>
</dbReference>
<feature type="transmembrane region" description="Helical" evidence="2">
    <location>
        <begin position="360"/>
        <end position="379"/>
    </location>
</feature>
<gene>
    <name evidence="4" type="ORF">Slati_3948200</name>
</gene>
<keyword evidence="2" id="KW-0472">Membrane</keyword>
<feature type="domain" description="Retrovirus-related Pol polyprotein from transposon TNT 1-94-like beta-barrel" evidence="3">
    <location>
        <begin position="205"/>
        <end position="279"/>
    </location>
</feature>
<dbReference type="EMBL" id="JACGWN010000014">
    <property type="protein sequence ID" value="KAL0406343.1"/>
    <property type="molecule type" value="Genomic_DNA"/>
</dbReference>
<reference evidence="4" key="2">
    <citation type="journal article" date="2024" name="Plant">
        <title>Genomic evolution and insights into agronomic trait innovations of Sesamum species.</title>
        <authorList>
            <person name="Miao H."/>
            <person name="Wang L."/>
            <person name="Qu L."/>
            <person name="Liu H."/>
            <person name="Sun Y."/>
            <person name="Le M."/>
            <person name="Wang Q."/>
            <person name="Wei S."/>
            <person name="Zheng Y."/>
            <person name="Lin W."/>
            <person name="Duan Y."/>
            <person name="Cao H."/>
            <person name="Xiong S."/>
            <person name="Wang X."/>
            <person name="Wei L."/>
            <person name="Li C."/>
            <person name="Ma Q."/>
            <person name="Ju M."/>
            <person name="Zhao R."/>
            <person name="Li G."/>
            <person name="Mu C."/>
            <person name="Tian Q."/>
            <person name="Mei H."/>
            <person name="Zhang T."/>
            <person name="Gao T."/>
            <person name="Zhang H."/>
        </authorList>
    </citation>
    <scope>NUCLEOTIDE SEQUENCE</scope>
    <source>
        <strain evidence="4">KEN1</strain>
    </source>
</reference>
<dbReference type="Pfam" id="PF22936">
    <property type="entry name" value="Pol_BBD"/>
    <property type="match status" value="1"/>
</dbReference>
<keyword evidence="2" id="KW-0812">Transmembrane</keyword>
<evidence type="ECO:0000259" key="3">
    <source>
        <dbReference type="Pfam" id="PF22936"/>
    </source>
</evidence>
<dbReference type="InterPro" id="IPR054722">
    <property type="entry name" value="PolX-like_BBD"/>
</dbReference>
<proteinExistence type="predicted"/>
<keyword evidence="2" id="KW-1133">Transmembrane helix</keyword>
<organism evidence="4">
    <name type="scientific">Sesamum latifolium</name>
    <dbReference type="NCBI Taxonomy" id="2727402"/>
    <lineage>
        <taxon>Eukaryota</taxon>
        <taxon>Viridiplantae</taxon>
        <taxon>Streptophyta</taxon>
        <taxon>Embryophyta</taxon>
        <taxon>Tracheophyta</taxon>
        <taxon>Spermatophyta</taxon>
        <taxon>Magnoliopsida</taxon>
        <taxon>eudicotyledons</taxon>
        <taxon>Gunneridae</taxon>
        <taxon>Pentapetalae</taxon>
        <taxon>asterids</taxon>
        <taxon>lamiids</taxon>
        <taxon>Lamiales</taxon>
        <taxon>Pedaliaceae</taxon>
        <taxon>Sesamum</taxon>
    </lineage>
</organism>
<evidence type="ECO:0000256" key="2">
    <source>
        <dbReference type="SAM" id="Phobius"/>
    </source>
</evidence>
<comment type="caution">
    <text evidence="4">The sequence shown here is derived from an EMBL/GenBank/DDBJ whole genome shotgun (WGS) entry which is preliminary data.</text>
</comment>
<dbReference type="AlphaFoldDB" id="A0AAW2TPD2"/>
<dbReference type="PANTHER" id="PTHR37610:SF40">
    <property type="entry name" value="OS01G0909600 PROTEIN"/>
    <property type="match status" value="1"/>
</dbReference>
<sequence length="504" mass="56777">MKLGFIDGSFPRPAVGSTSFKQWRRVDLMVTSWIWNSMSKDIVESFMYCATSRELWIAIQVRYGRSNGPMIYQLQREISTVSQQDLDLTTYLTKATKLWNELSCLKPAPRFEKQRMVQTELEVNSSNVAYQKKGKEFFANVDVKEESIIPGPSRNVSDMMAELLKVLQKNTTPIDPISNYANYAHFDEEFAGNTTLANRIDLNCWIINSGATNLVCANIALFHSYAKPDLPHFIHLPDGSKRLVQYIGSVHLKHNITLNNVFFVPQFCVNLLSISQLCSQTNYQPYFTKDRCLLQDQDTKQTLVMGKIFQKLYIYKDSHSVSAEASVPSELDVTCTSSIPCNPMIWQNRFGHASMQAINIFWQLIIVMMLVSFLVTYATELNSVGCLFLDVQFYEDIFPYSDTQFQSSSPPLPAVPLSTDHASPTLDHHTDPIPQPITPASPSAIVPPPISVTPTTDHPLPRRSTRQIHKPAWLGDFVSHAANPSLLLSSNTAYSLFVASLSVL</sequence>
<name>A0AAW2TPD2_9LAMI</name>
<evidence type="ECO:0000256" key="1">
    <source>
        <dbReference type="SAM" id="MobiDB-lite"/>
    </source>
</evidence>
<feature type="region of interest" description="Disordered" evidence="1">
    <location>
        <begin position="409"/>
        <end position="430"/>
    </location>
</feature>